<reference evidence="1 2" key="1">
    <citation type="submission" date="2018-12" db="EMBL/GenBank/DDBJ databases">
        <authorList>
            <person name="Tiukova I."/>
            <person name="Dainat J."/>
        </authorList>
    </citation>
    <scope>NUCLEOTIDE SEQUENCE [LARGE SCALE GENOMIC DNA]</scope>
</reference>
<dbReference type="EMBL" id="CAACVR010000014">
    <property type="protein sequence ID" value="VEU21926.1"/>
    <property type="molecule type" value="Genomic_DNA"/>
</dbReference>
<gene>
    <name evidence="1" type="ORF">BRENAR_LOCUS2658</name>
</gene>
<dbReference type="OrthoDB" id="1913277at2759"/>
<organism evidence="1 2">
    <name type="scientific">Brettanomyces naardenensis</name>
    <name type="common">Yeast</name>
    <dbReference type="NCBI Taxonomy" id="13370"/>
    <lineage>
        <taxon>Eukaryota</taxon>
        <taxon>Fungi</taxon>
        <taxon>Dikarya</taxon>
        <taxon>Ascomycota</taxon>
        <taxon>Saccharomycotina</taxon>
        <taxon>Pichiomycetes</taxon>
        <taxon>Pichiales</taxon>
        <taxon>Pichiaceae</taxon>
        <taxon>Brettanomyces</taxon>
    </lineage>
</organism>
<evidence type="ECO:0000313" key="2">
    <source>
        <dbReference type="Proteomes" id="UP000290900"/>
    </source>
</evidence>
<name>A0A448YM13_BRENA</name>
<sequence length="223" mass="24489">MSSPSSTAPPPLIVPKPHILHDSDVETHVSFQPANTLGEAAKITFWSGVFLGGMQVRRLLQHRKGSARPGQGRYLALFELNKRHFVSIPLALGTYAFLSNSFYNLNGGRRTTKNEMISSATAVLVATAFKQGMAANKRVGFALGIAGFVGFFKWAGEFVGNYNTNLSYTRSHGLNHDQESNKDLDEDFANGTYKKQGFWEVMYRRPLSETVADLGEGRGIGKA</sequence>
<accession>A0A448YM13</accession>
<dbReference type="InParanoid" id="A0A448YM13"/>
<dbReference type="AlphaFoldDB" id="A0A448YM13"/>
<evidence type="ECO:0000313" key="1">
    <source>
        <dbReference type="EMBL" id="VEU21926.1"/>
    </source>
</evidence>
<keyword evidence="2" id="KW-1185">Reference proteome</keyword>
<proteinExistence type="predicted"/>
<dbReference type="Proteomes" id="UP000290900">
    <property type="component" value="Unassembled WGS sequence"/>
</dbReference>
<protein>
    <submittedName>
        <fullName evidence="1">DEKNAAC102889</fullName>
    </submittedName>
</protein>